<gene>
    <name evidence="6" type="primary">106060740</name>
</gene>
<dbReference type="Proteomes" id="UP000076420">
    <property type="component" value="Unassembled WGS sequence"/>
</dbReference>
<sequence>MEQLIKSQSFVHDDENVYDNFRSTFSSLKDDDTEVAKRGLQDVFKGLDALGDKLTDKMKPRFETHGWRMAEFAFQEIVYTACEFTRSSPSKEIENRFYLFIVRLLDNSFTLLHITIAYNCLRESDLRVKEHIQEFDQTSVTKFLSVVCKSIKSEETNSGDDYGDTYYRFMCEVIQYILTESQVKANFSTLLDYGAYCFLDSITLKEDVYSNMASIGYKIINLVDEPFATSDIEKIKHYIKKCITLFQSQTFAPNKKVSKETLGFMEKMMSEMGKHGKLEELYNEVFDLIIATTKCTYTLEGENYLMDLFYGAQVFFYNYETKTATKDIAAFENIVQKFIQVVNELDIKFLNHNGFAYSVVENALSYHFGNNKQLSKSWLQMLVPLLRKPCKSTLRACKTLVYENKAVKWKEHTDIIRPVIELIQSFQPPTCIADMDEEKQQDAKDYLEYFKTTVEYFFDGLGKDKLTKTYGKVMMNLSLKFLNTEHGELYNLAENIAERIELNAKEDKPAMIEVMKKLHELVKNTNLPWSSCWYLYRAANDLISVSIKSFKDGKVFSDEDFGVLVSICLTCLKEDCLDSESRTFPSGHFSMFLTLVGPLFEWLKALNKMDLAASLVPELMNLTAVDDENVLTLVGVYILLFGQVPSGQKIAAQYLDRLLKAYLDTENQNFLMAINEIYPHNPKALTPHFRTLIEQMKDSGDPSLVSYLALLFQKVSEKQAELFTSKDIKMLFKKAQEDFTSQVSILMILQELTKRCPEKVIEQKQFLFDKSSWVPNVHYYINDMMITLALYKKDIATTVMSDICQSLKSSQDKSELLTLFNSLRVIGFKYQDLLKERRKEVESFSATDPDINNMRKLILDMIDGKTPDDMVKQLKKQEEELASLVGRVDETEEILNEVKVEVSKQGEQLDNVKNEVKEQGQKLTNVENKVDETVAKVEEIDKKTLSHAPFWARDISKLLNPKSEHDWRLLSSRLGYNNEDIRGWAQQADPCMALLNEWYTTHKTSEASLAVLTQLQEMDRLDAAAIVENAMKNAEAVVEDEEFEYPSPPPIFISYQWSHQAEVKLLKQHLEMAGYECWLDIGQMGGGDKLFEKIDTGIRAAKVVISCVTSKYAKSPNCNREVNLSVSLNKPIIPLLLEQCPWPPPGSMGPIFSEYLFIRFFQRTGEEMSDQRYWAKDKFQELLMQLNVVGVSPDETKVQPEYRNWWIPVVQEITIDKSKTKNGGTVAEVVQSDLDKIASESPDIFISYQWGKQKNIIKLYERLTSLGFSCWLDIKQMGGGDSLYDKIDRGIRGCKVVLSCVTQKYSLSANCRREVSLTDSLKKPMIPLLLEKMTWPPSGPMSMVMTQLVYINFSKDESIQMTWDGSEFNDLLNQIKQHIPNKMTTMTTSSNNSTEVAKSTTIIVSPSTKTTQNTLKPTSPLQKPERKNSQPTKSTLAPSLAPLKPQPKINQIQKLPSPVTSPPSTASSLLKQDSVKKSDTSVRAPHTKPLNKPLTKPLPSSKTLPSNKTQMEEQNNTSNNEALSIRPTSKTILKPISSDARQPSKQAASSKSPGKTQPVKTIQRTPGRPSRLPPIEQENGEKKSPAKKV</sequence>
<dbReference type="SUPFAM" id="SSF52200">
    <property type="entry name" value="Toll/Interleukin receptor TIR domain"/>
    <property type="match status" value="2"/>
</dbReference>
<dbReference type="Pfam" id="PF13676">
    <property type="entry name" value="TIR_2"/>
    <property type="match status" value="2"/>
</dbReference>
<evidence type="ECO:0000256" key="1">
    <source>
        <dbReference type="SAM" id="Coils"/>
    </source>
</evidence>
<evidence type="ECO:0000256" key="2">
    <source>
        <dbReference type="SAM" id="MobiDB-lite"/>
    </source>
</evidence>
<organism evidence="6 7">
    <name type="scientific">Biomphalaria glabrata</name>
    <name type="common">Bloodfluke planorb</name>
    <name type="synonym">Freshwater snail</name>
    <dbReference type="NCBI Taxonomy" id="6526"/>
    <lineage>
        <taxon>Eukaryota</taxon>
        <taxon>Metazoa</taxon>
        <taxon>Spiralia</taxon>
        <taxon>Lophotrochozoa</taxon>
        <taxon>Mollusca</taxon>
        <taxon>Gastropoda</taxon>
        <taxon>Heterobranchia</taxon>
        <taxon>Euthyneura</taxon>
        <taxon>Panpulmonata</taxon>
        <taxon>Hygrophila</taxon>
        <taxon>Lymnaeoidea</taxon>
        <taxon>Planorbidae</taxon>
        <taxon>Biomphalaria</taxon>
    </lineage>
</organism>
<feature type="region of interest" description="Disordered" evidence="2">
    <location>
        <begin position="1385"/>
        <end position="1589"/>
    </location>
</feature>
<feature type="compositionally biased region" description="Basic and acidic residues" evidence="2">
    <location>
        <begin position="1579"/>
        <end position="1589"/>
    </location>
</feature>
<dbReference type="PROSITE" id="PS50192">
    <property type="entry name" value="T_SNARE"/>
    <property type="match status" value="1"/>
</dbReference>
<feature type="domain" description="T-SNARE coiled-coil homology" evidence="5">
    <location>
        <begin position="871"/>
        <end position="933"/>
    </location>
</feature>
<dbReference type="STRING" id="6526.A0A2C9JN32"/>
<keyword evidence="1" id="KW-0175">Coiled coil</keyword>
<dbReference type="EnsemblMetazoa" id="BGLB005111-RB">
    <property type="protein sequence ID" value="BGLB005111-PB"/>
    <property type="gene ID" value="BGLB005111"/>
</dbReference>
<feature type="domain" description="TIR" evidence="4">
    <location>
        <begin position="1047"/>
        <end position="1182"/>
    </location>
</feature>
<dbReference type="OrthoDB" id="6078042at2759"/>
<dbReference type="SUPFAM" id="SSF48371">
    <property type="entry name" value="ARM repeat"/>
    <property type="match status" value="1"/>
</dbReference>
<name>A0A2C9JN32_BIOGL</name>
<feature type="domain" description="Death" evidence="3">
    <location>
        <begin position="966"/>
        <end position="1031"/>
    </location>
</feature>
<dbReference type="PANTHER" id="PTHR47508:SF1">
    <property type="entry name" value="NON-SPECIFIC SERINE_THREONINE PROTEIN KINASE"/>
    <property type="match status" value="1"/>
</dbReference>
<dbReference type="SMART" id="SM00005">
    <property type="entry name" value="DEATH"/>
    <property type="match status" value="1"/>
</dbReference>
<feature type="compositionally biased region" description="Low complexity" evidence="2">
    <location>
        <begin position="1456"/>
        <end position="1468"/>
    </location>
</feature>
<evidence type="ECO:0000259" key="3">
    <source>
        <dbReference type="PROSITE" id="PS50017"/>
    </source>
</evidence>
<dbReference type="VEuPathDB" id="VectorBase:BGLAX_032055"/>
<feature type="compositionally biased region" description="Low complexity" evidence="2">
    <location>
        <begin position="1385"/>
        <end position="1394"/>
    </location>
</feature>
<feature type="compositionally biased region" description="Polar residues" evidence="2">
    <location>
        <begin position="1395"/>
        <end position="1421"/>
    </location>
</feature>
<dbReference type="InterPro" id="IPR011029">
    <property type="entry name" value="DEATH-like_dom_sf"/>
</dbReference>
<dbReference type="InterPro" id="IPR035897">
    <property type="entry name" value="Toll_tir_struct_dom_sf"/>
</dbReference>
<dbReference type="KEGG" id="bgt:106060740"/>
<dbReference type="GO" id="GO:0007165">
    <property type="term" value="P:signal transduction"/>
    <property type="evidence" value="ECO:0007669"/>
    <property type="project" value="InterPro"/>
</dbReference>
<dbReference type="PANTHER" id="PTHR47508">
    <property type="entry name" value="SAM DOMAIN-CONTAINING PROTEIN-RELATED"/>
    <property type="match status" value="1"/>
</dbReference>
<dbReference type="PROSITE" id="PS50104">
    <property type="entry name" value="TIR"/>
    <property type="match status" value="1"/>
</dbReference>
<accession>A0A2C9JN32</accession>
<dbReference type="InterPro" id="IPR000157">
    <property type="entry name" value="TIR_dom"/>
</dbReference>
<dbReference type="InterPro" id="IPR016024">
    <property type="entry name" value="ARM-type_fold"/>
</dbReference>
<dbReference type="VEuPathDB" id="VectorBase:BGLB005111"/>
<dbReference type="PROSITE" id="PS50017">
    <property type="entry name" value="DEATH_DOMAIN"/>
    <property type="match status" value="1"/>
</dbReference>
<dbReference type="SUPFAM" id="SSF47986">
    <property type="entry name" value="DEATH domain"/>
    <property type="match status" value="1"/>
</dbReference>
<evidence type="ECO:0000259" key="4">
    <source>
        <dbReference type="PROSITE" id="PS50104"/>
    </source>
</evidence>
<proteinExistence type="predicted"/>
<feature type="compositionally biased region" description="Polar residues" evidence="2">
    <location>
        <begin position="1539"/>
        <end position="1564"/>
    </location>
</feature>
<reference evidence="6" key="1">
    <citation type="submission" date="2020-05" db="UniProtKB">
        <authorList>
            <consortium name="EnsemblMetazoa"/>
        </authorList>
    </citation>
    <scope>IDENTIFICATION</scope>
    <source>
        <strain evidence="6">BB02</strain>
    </source>
</reference>
<protein>
    <recommendedName>
        <fullName evidence="8">Death domain-containing protein</fullName>
    </recommendedName>
</protein>
<dbReference type="Gene3D" id="3.40.50.10140">
    <property type="entry name" value="Toll/interleukin-1 receptor homology (TIR) domain"/>
    <property type="match status" value="2"/>
</dbReference>
<dbReference type="InterPro" id="IPR000488">
    <property type="entry name" value="Death_dom"/>
</dbReference>
<evidence type="ECO:0000313" key="6">
    <source>
        <dbReference type="EnsemblMetazoa" id="BGLB005111-PC"/>
    </source>
</evidence>
<feature type="compositionally biased region" description="Low complexity" evidence="2">
    <location>
        <begin position="1487"/>
        <end position="1508"/>
    </location>
</feature>
<evidence type="ECO:0000259" key="5">
    <source>
        <dbReference type="PROSITE" id="PS50192"/>
    </source>
</evidence>
<dbReference type="Gene3D" id="1.10.533.10">
    <property type="entry name" value="Death Domain, Fas"/>
    <property type="match status" value="1"/>
</dbReference>
<feature type="coiled-coil region" evidence="1">
    <location>
        <begin position="874"/>
        <end position="943"/>
    </location>
</feature>
<dbReference type="InterPro" id="IPR000727">
    <property type="entry name" value="T_SNARE_dom"/>
</dbReference>
<feature type="compositionally biased region" description="Polar residues" evidence="2">
    <location>
        <begin position="1512"/>
        <end position="1531"/>
    </location>
</feature>
<evidence type="ECO:0000313" key="7">
    <source>
        <dbReference type="Proteomes" id="UP000076420"/>
    </source>
</evidence>
<dbReference type="EnsemblMetazoa" id="BGLB005111-RC">
    <property type="protein sequence ID" value="BGLB005111-PC"/>
    <property type="gene ID" value="BGLB005111"/>
</dbReference>
<dbReference type="Pfam" id="PF00531">
    <property type="entry name" value="Death"/>
    <property type="match status" value="1"/>
</dbReference>
<evidence type="ECO:0008006" key="8">
    <source>
        <dbReference type="Google" id="ProtNLM"/>
    </source>
</evidence>